<name>A0A1Q8CUB7_9PSEU</name>
<organism evidence="5 6">
    <name type="scientific">Actinophytocola xanthii</name>
    <dbReference type="NCBI Taxonomy" id="1912961"/>
    <lineage>
        <taxon>Bacteria</taxon>
        <taxon>Bacillati</taxon>
        <taxon>Actinomycetota</taxon>
        <taxon>Actinomycetes</taxon>
        <taxon>Pseudonocardiales</taxon>
        <taxon>Pseudonocardiaceae</taxon>
    </lineage>
</organism>
<dbReference type="PANTHER" id="PTHR43580:SF2">
    <property type="entry name" value="CYTOKINE-LIKE NUCLEAR FACTOR N-PAC"/>
    <property type="match status" value="1"/>
</dbReference>
<dbReference type="GO" id="GO:0016491">
    <property type="term" value="F:oxidoreductase activity"/>
    <property type="evidence" value="ECO:0007669"/>
    <property type="project" value="UniProtKB-KW"/>
</dbReference>
<dbReference type="Pfam" id="PF21761">
    <property type="entry name" value="RedAm-like_C"/>
    <property type="match status" value="1"/>
</dbReference>
<dbReference type="SUPFAM" id="SSF51735">
    <property type="entry name" value="NAD(P)-binding Rossmann-fold domains"/>
    <property type="match status" value="1"/>
</dbReference>
<dbReference type="InterPro" id="IPR006115">
    <property type="entry name" value="6PGDH_NADP-bd"/>
</dbReference>
<dbReference type="RefSeq" id="WP_075125150.1">
    <property type="nucleotide sequence ID" value="NZ_MSIE01000013.1"/>
</dbReference>
<gene>
    <name evidence="5" type="ORF">BU204_09095</name>
</gene>
<dbReference type="Gene3D" id="1.10.1040.10">
    <property type="entry name" value="N-(1-d-carboxylethyl)-l-norvaline Dehydrogenase, domain 2"/>
    <property type="match status" value="1"/>
</dbReference>
<comment type="similarity">
    <text evidence="1">Belongs to the HIBADH-related family.</text>
</comment>
<evidence type="ECO:0000313" key="6">
    <source>
        <dbReference type="Proteomes" id="UP000185596"/>
    </source>
</evidence>
<feature type="domain" description="6-phosphogluconate dehydrogenase NADP-binding" evidence="3">
    <location>
        <begin position="7"/>
        <end position="161"/>
    </location>
</feature>
<dbReference type="InterPro" id="IPR051265">
    <property type="entry name" value="HIBADH-related_NP60_sf"/>
</dbReference>
<comment type="caution">
    <text evidence="5">The sequence shown here is derived from an EMBL/GenBank/DDBJ whole genome shotgun (WGS) entry which is preliminary data.</text>
</comment>
<evidence type="ECO:0000256" key="1">
    <source>
        <dbReference type="ARBA" id="ARBA00009080"/>
    </source>
</evidence>
<dbReference type="InterPro" id="IPR013328">
    <property type="entry name" value="6PGD_dom2"/>
</dbReference>
<keyword evidence="6" id="KW-1185">Reference proteome</keyword>
<keyword evidence="2" id="KW-0560">Oxidoreductase</keyword>
<sequence length="287" mass="29326">MTNPTTVTVLGLGPMGHALASAFLAAGHRTTVWNRTPGKADDLLARGARAAGDPAEALAASELVVACVINYAAVHAILDPVADTLRGRTLVNLSADTPRAARDTAAWAAGHGVDYLDGAIMTPVPSIGTAEAVLLLSGAEPVYRAHEGTLAALGGTATYLGTDPGRAAAYDVALLDLFWTSVAGMTHAFALAAAEDVKAGELAPFAAGIGRLLPMMVEDHAARLDAARFDGDDANIVSATSTLEHIVATAEANGLSAGVQREVLALFRRAVEAGHGQDALAKLTEHV</sequence>
<accession>A0A1Q8CUB7</accession>
<dbReference type="PANTHER" id="PTHR43580">
    <property type="entry name" value="OXIDOREDUCTASE GLYR1-RELATED"/>
    <property type="match status" value="1"/>
</dbReference>
<evidence type="ECO:0000256" key="2">
    <source>
        <dbReference type="ARBA" id="ARBA00023002"/>
    </source>
</evidence>
<evidence type="ECO:0000313" key="5">
    <source>
        <dbReference type="EMBL" id="OLF17955.1"/>
    </source>
</evidence>
<dbReference type="PIRSF" id="PIRSF000103">
    <property type="entry name" value="HIBADH"/>
    <property type="match status" value="1"/>
</dbReference>
<dbReference type="EMBL" id="MSIE01000013">
    <property type="protein sequence ID" value="OLF17955.1"/>
    <property type="molecule type" value="Genomic_DNA"/>
</dbReference>
<dbReference type="InterPro" id="IPR015815">
    <property type="entry name" value="HIBADH-related"/>
</dbReference>
<dbReference type="Pfam" id="PF03446">
    <property type="entry name" value="NAD_binding_2"/>
    <property type="match status" value="1"/>
</dbReference>
<protein>
    <submittedName>
        <fullName evidence="5">Dehydrogenase</fullName>
    </submittedName>
</protein>
<feature type="domain" description="NADPH-dependent reductive aminase-like C-terminal" evidence="4">
    <location>
        <begin position="163"/>
        <end position="286"/>
    </location>
</feature>
<dbReference type="Gene3D" id="3.40.50.720">
    <property type="entry name" value="NAD(P)-binding Rossmann-like Domain"/>
    <property type="match status" value="1"/>
</dbReference>
<dbReference type="GO" id="GO:0050661">
    <property type="term" value="F:NADP binding"/>
    <property type="evidence" value="ECO:0007669"/>
    <property type="project" value="InterPro"/>
</dbReference>
<dbReference type="OrthoDB" id="9135493at2"/>
<dbReference type="STRING" id="1912961.BU204_09095"/>
<reference evidence="5 6" key="1">
    <citation type="submission" date="2016-12" db="EMBL/GenBank/DDBJ databases">
        <title>The draft genome sequence of Actinophytocola sp. 11-183.</title>
        <authorList>
            <person name="Wang W."/>
            <person name="Yuan L."/>
        </authorList>
    </citation>
    <scope>NUCLEOTIDE SEQUENCE [LARGE SCALE GENOMIC DNA]</scope>
    <source>
        <strain evidence="5 6">11-183</strain>
    </source>
</reference>
<dbReference type="InterPro" id="IPR048666">
    <property type="entry name" value="RedAm-like_C"/>
</dbReference>
<evidence type="ECO:0000259" key="3">
    <source>
        <dbReference type="Pfam" id="PF03446"/>
    </source>
</evidence>
<dbReference type="AlphaFoldDB" id="A0A1Q8CUB7"/>
<proteinExistence type="inferred from homology"/>
<dbReference type="Proteomes" id="UP000185596">
    <property type="component" value="Unassembled WGS sequence"/>
</dbReference>
<evidence type="ECO:0000259" key="4">
    <source>
        <dbReference type="Pfam" id="PF21761"/>
    </source>
</evidence>
<dbReference type="InterPro" id="IPR036291">
    <property type="entry name" value="NAD(P)-bd_dom_sf"/>
</dbReference>